<comment type="caution">
    <text evidence="2">The sequence shown here is derived from an EMBL/GenBank/DDBJ whole genome shotgun (WGS) entry which is preliminary data.</text>
</comment>
<dbReference type="InterPro" id="IPR024984">
    <property type="entry name" value="DUF3888"/>
</dbReference>
<gene>
    <name evidence="2" type="ORF">GCM10007140_06450</name>
</gene>
<name>A0A917ALC0_9BACI</name>
<feature type="signal peptide" evidence="1">
    <location>
        <begin position="1"/>
        <end position="20"/>
    </location>
</feature>
<proteinExistence type="predicted"/>
<feature type="chain" id="PRO_5037525337" description="DUF3888 domain-containing protein" evidence="1">
    <location>
        <begin position="21"/>
        <end position="132"/>
    </location>
</feature>
<evidence type="ECO:0008006" key="4">
    <source>
        <dbReference type="Google" id="ProtNLM"/>
    </source>
</evidence>
<keyword evidence="3" id="KW-1185">Reference proteome</keyword>
<dbReference type="EMBL" id="BMFK01000001">
    <property type="protein sequence ID" value="GGE58802.1"/>
    <property type="molecule type" value="Genomic_DNA"/>
</dbReference>
<sequence>MKKLFLICFLFCFVWSPAYASEKQPTYELLHDTSLTTLHPSITEQVVNHYGYLKLYDATIITHIKRQHEGGFNFDVAVVLHTFEHAHNPPYGKETIVFNVRPFGVKALYFKHEGDATEKESKAISRRNNRGH</sequence>
<reference evidence="2" key="1">
    <citation type="journal article" date="2014" name="Int. J. Syst. Evol. Microbiol.">
        <title>Complete genome sequence of Corynebacterium casei LMG S-19264T (=DSM 44701T), isolated from a smear-ripened cheese.</title>
        <authorList>
            <consortium name="US DOE Joint Genome Institute (JGI-PGF)"/>
            <person name="Walter F."/>
            <person name="Albersmeier A."/>
            <person name="Kalinowski J."/>
            <person name="Ruckert C."/>
        </authorList>
    </citation>
    <scope>NUCLEOTIDE SEQUENCE</scope>
    <source>
        <strain evidence="2">CGMCC 1.12698</strain>
    </source>
</reference>
<dbReference type="Pfam" id="PF13027">
    <property type="entry name" value="DUF3888"/>
    <property type="match status" value="1"/>
</dbReference>
<evidence type="ECO:0000313" key="3">
    <source>
        <dbReference type="Proteomes" id="UP000605259"/>
    </source>
</evidence>
<dbReference type="AlphaFoldDB" id="A0A917ALC0"/>
<organism evidence="2 3">
    <name type="scientific">Priestia taiwanensis</name>
    <dbReference type="NCBI Taxonomy" id="1347902"/>
    <lineage>
        <taxon>Bacteria</taxon>
        <taxon>Bacillati</taxon>
        <taxon>Bacillota</taxon>
        <taxon>Bacilli</taxon>
        <taxon>Bacillales</taxon>
        <taxon>Bacillaceae</taxon>
        <taxon>Priestia</taxon>
    </lineage>
</organism>
<protein>
    <recommendedName>
        <fullName evidence="4">DUF3888 domain-containing protein</fullName>
    </recommendedName>
</protein>
<evidence type="ECO:0000256" key="1">
    <source>
        <dbReference type="SAM" id="SignalP"/>
    </source>
</evidence>
<keyword evidence="1" id="KW-0732">Signal</keyword>
<accession>A0A917ALC0</accession>
<evidence type="ECO:0000313" key="2">
    <source>
        <dbReference type="EMBL" id="GGE58802.1"/>
    </source>
</evidence>
<dbReference type="RefSeq" id="WP_188386991.1">
    <property type="nucleotide sequence ID" value="NZ_BMFK01000001.1"/>
</dbReference>
<reference evidence="2" key="2">
    <citation type="submission" date="2020-09" db="EMBL/GenBank/DDBJ databases">
        <authorList>
            <person name="Sun Q."/>
            <person name="Zhou Y."/>
        </authorList>
    </citation>
    <scope>NUCLEOTIDE SEQUENCE</scope>
    <source>
        <strain evidence="2">CGMCC 1.12698</strain>
    </source>
</reference>
<dbReference type="Proteomes" id="UP000605259">
    <property type="component" value="Unassembled WGS sequence"/>
</dbReference>